<dbReference type="RefSeq" id="WP_065913926.1">
    <property type="nucleotide sequence ID" value="NZ_CP016793.1"/>
</dbReference>
<feature type="chain" id="PRO_5039177569" description="DUF3558 domain-containing protein" evidence="1">
    <location>
        <begin position="24"/>
        <end position="173"/>
    </location>
</feature>
<reference evidence="2 3" key="1">
    <citation type="submission" date="2016-07" db="EMBL/GenBank/DDBJ databases">
        <title>Complete genome sequence of the Lentzea guizhouensis DHS C013.</title>
        <authorList>
            <person name="Cao C."/>
        </authorList>
    </citation>
    <scope>NUCLEOTIDE SEQUENCE [LARGE SCALE GENOMIC DNA]</scope>
    <source>
        <strain evidence="2 3">DHS C013</strain>
    </source>
</reference>
<accession>A0A1B2HCW0</accession>
<organism evidence="2 3">
    <name type="scientific">Lentzea guizhouensis</name>
    <dbReference type="NCBI Taxonomy" id="1586287"/>
    <lineage>
        <taxon>Bacteria</taxon>
        <taxon>Bacillati</taxon>
        <taxon>Actinomycetota</taxon>
        <taxon>Actinomycetes</taxon>
        <taxon>Pseudonocardiales</taxon>
        <taxon>Pseudonocardiaceae</taxon>
        <taxon>Lentzea</taxon>
    </lineage>
</organism>
<feature type="signal peptide" evidence="1">
    <location>
        <begin position="1"/>
        <end position="23"/>
    </location>
</feature>
<keyword evidence="1" id="KW-0732">Signal</keyword>
<evidence type="ECO:0000313" key="3">
    <source>
        <dbReference type="Proteomes" id="UP000093053"/>
    </source>
</evidence>
<evidence type="ECO:0000313" key="2">
    <source>
        <dbReference type="EMBL" id="ANZ35516.1"/>
    </source>
</evidence>
<proteinExistence type="predicted"/>
<evidence type="ECO:0008006" key="4">
    <source>
        <dbReference type="Google" id="ProtNLM"/>
    </source>
</evidence>
<dbReference type="OrthoDB" id="3684345at2"/>
<dbReference type="Proteomes" id="UP000093053">
    <property type="component" value="Chromosome"/>
</dbReference>
<protein>
    <recommendedName>
        <fullName evidence="4">DUF3558 domain-containing protein</fullName>
    </recommendedName>
</protein>
<dbReference type="KEGG" id="led:BBK82_04910"/>
<evidence type="ECO:0000256" key="1">
    <source>
        <dbReference type="SAM" id="SignalP"/>
    </source>
</evidence>
<gene>
    <name evidence="2" type="ORF">BBK82_04910</name>
</gene>
<dbReference type="PROSITE" id="PS51257">
    <property type="entry name" value="PROKAR_LIPOPROTEIN"/>
    <property type="match status" value="1"/>
</dbReference>
<dbReference type="AlphaFoldDB" id="A0A1B2HCW0"/>
<dbReference type="EMBL" id="CP016793">
    <property type="protein sequence ID" value="ANZ35516.1"/>
    <property type="molecule type" value="Genomic_DNA"/>
</dbReference>
<name>A0A1B2HCW0_9PSEU</name>
<keyword evidence="3" id="KW-1185">Reference proteome</keyword>
<sequence length="173" mass="18471">MSRSLLLLVAVFLMAGCSYSIQGEPVAEPLPPGPAVATPRKTANIDPCTLITDADLKSLGTPKYKPTAQSEKVPNSCLFVMNEDVQVMIAVPYRSFDESKNRQKGSEVQTLKHATWLSCGPEGDNMVCTATIATSRNESLLVAINKKGVTALQATNLLEPVAQTALKRLPAAS</sequence>